<dbReference type="EC" id="2.7.11.1" evidence="4"/>
<keyword evidence="6" id="KW-0723">Serine/threonine-protein kinase</keyword>
<dbReference type="FunFam" id="3.30.200.20:FF:000112">
    <property type="entry name" value="Lectin-domain containing receptor kinase A4.3"/>
    <property type="match status" value="1"/>
</dbReference>
<dbReference type="Pfam" id="PF00139">
    <property type="entry name" value="Lectin_legB"/>
    <property type="match status" value="1"/>
</dbReference>
<reference evidence="23" key="1">
    <citation type="journal article" date="2013" name="Nat. Commun.">
        <title>Whole-genome sequencing of Oryza brachyantha reveals mechanisms underlying Oryza genome evolution.</title>
        <authorList>
            <person name="Chen J."/>
            <person name="Huang Q."/>
            <person name="Gao D."/>
            <person name="Wang J."/>
            <person name="Lang Y."/>
            <person name="Liu T."/>
            <person name="Li B."/>
            <person name="Bai Z."/>
            <person name="Luis Goicoechea J."/>
            <person name="Liang C."/>
            <person name="Chen C."/>
            <person name="Zhang W."/>
            <person name="Sun S."/>
            <person name="Liao Y."/>
            <person name="Zhang X."/>
            <person name="Yang L."/>
            <person name="Song C."/>
            <person name="Wang M."/>
            <person name="Shi J."/>
            <person name="Liu G."/>
            <person name="Liu J."/>
            <person name="Zhou H."/>
            <person name="Zhou W."/>
            <person name="Yu Q."/>
            <person name="An N."/>
            <person name="Chen Y."/>
            <person name="Cai Q."/>
            <person name="Wang B."/>
            <person name="Liu B."/>
            <person name="Min J."/>
            <person name="Huang Y."/>
            <person name="Wu H."/>
            <person name="Li Z."/>
            <person name="Zhang Y."/>
            <person name="Yin Y."/>
            <person name="Song W."/>
            <person name="Jiang J."/>
            <person name="Jackson S.A."/>
            <person name="Wing R.A."/>
            <person name="Wang J."/>
            <person name="Chen M."/>
        </authorList>
    </citation>
    <scope>NUCLEOTIDE SEQUENCE [LARGE SCALE GENOMIC DNA]</scope>
    <source>
        <strain evidence="23">cv. IRGC 101232</strain>
    </source>
</reference>
<evidence type="ECO:0000256" key="15">
    <source>
        <dbReference type="ARBA" id="ARBA00023136"/>
    </source>
</evidence>
<evidence type="ECO:0000256" key="10">
    <source>
        <dbReference type="ARBA" id="ARBA00022734"/>
    </source>
</evidence>
<dbReference type="CDD" id="cd14066">
    <property type="entry name" value="STKc_IRAK"/>
    <property type="match status" value="1"/>
</dbReference>
<keyword evidence="5" id="KW-1003">Cell membrane</keyword>
<feature type="transmembrane region" description="Helical" evidence="21">
    <location>
        <begin position="92"/>
        <end position="109"/>
    </location>
</feature>
<evidence type="ECO:0000259" key="22">
    <source>
        <dbReference type="PROSITE" id="PS50011"/>
    </source>
</evidence>
<keyword evidence="24" id="KW-1185">Reference proteome</keyword>
<feature type="transmembrane region" description="Helical" evidence="21">
    <location>
        <begin position="304"/>
        <end position="328"/>
    </location>
</feature>
<keyword evidence="12" id="KW-0418">Kinase</keyword>
<dbReference type="GO" id="GO:0030246">
    <property type="term" value="F:carbohydrate binding"/>
    <property type="evidence" value="ECO:0007669"/>
    <property type="project" value="UniProtKB-KW"/>
</dbReference>
<dbReference type="OMA" id="NRWVDSP"/>
<dbReference type="FunFam" id="1.10.510.10:FF:000517">
    <property type="entry name" value="Putative receptor kinase Lecrk"/>
    <property type="match status" value="1"/>
</dbReference>
<dbReference type="HOGENOM" id="CLU_000288_62_3_1"/>
<keyword evidence="8 21" id="KW-0812">Transmembrane</keyword>
<dbReference type="GO" id="GO:0005886">
    <property type="term" value="C:plasma membrane"/>
    <property type="evidence" value="ECO:0007669"/>
    <property type="project" value="UniProtKB-SubCell"/>
</dbReference>
<proteinExistence type="inferred from homology"/>
<dbReference type="Proteomes" id="UP000006038">
    <property type="component" value="Chromosome 7"/>
</dbReference>
<feature type="transmembrane region" description="Helical" evidence="21">
    <location>
        <begin position="12"/>
        <end position="32"/>
    </location>
</feature>
<evidence type="ECO:0000256" key="14">
    <source>
        <dbReference type="ARBA" id="ARBA00022989"/>
    </source>
</evidence>
<dbReference type="FunFam" id="2.60.120.200:FF:000051">
    <property type="entry name" value="L-type lectin-domain containing receptor kinase V.9"/>
    <property type="match status" value="1"/>
</dbReference>
<dbReference type="Gene3D" id="3.30.200.20">
    <property type="entry name" value="Phosphorylase Kinase, domain 1"/>
    <property type="match status" value="1"/>
</dbReference>
<feature type="domain" description="Protein kinase" evidence="22">
    <location>
        <begin position="362"/>
        <end position="640"/>
    </location>
</feature>
<dbReference type="Pfam" id="PF00069">
    <property type="entry name" value="Pkinase"/>
    <property type="match status" value="1"/>
</dbReference>
<dbReference type="InterPro" id="IPR050528">
    <property type="entry name" value="L-type_Lectin-RKs"/>
</dbReference>
<keyword evidence="14 21" id="KW-1133">Transmembrane helix</keyword>
<evidence type="ECO:0000256" key="2">
    <source>
        <dbReference type="ARBA" id="ARBA00008536"/>
    </source>
</evidence>
<evidence type="ECO:0000256" key="17">
    <source>
        <dbReference type="ARBA" id="ARBA00023180"/>
    </source>
</evidence>
<dbReference type="STRING" id="4533.J3MIE0"/>
<evidence type="ECO:0000256" key="18">
    <source>
        <dbReference type="ARBA" id="ARBA00048659"/>
    </source>
</evidence>
<dbReference type="InterPro" id="IPR008271">
    <property type="entry name" value="Ser/Thr_kinase_AS"/>
</dbReference>
<keyword evidence="11 20" id="KW-0547">Nucleotide-binding</keyword>
<evidence type="ECO:0000256" key="13">
    <source>
        <dbReference type="ARBA" id="ARBA00022840"/>
    </source>
</evidence>
<reference evidence="23" key="2">
    <citation type="submission" date="2013-04" db="UniProtKB">
        <authorList>
            <consortium name="EnsemblPlants"/>
        </authorList>
    </citation>
    <scope>IDENTIFICATION</scope>
</reference>
<evidence type="ECO:0000256" key="1">
    <source>
        <dbReference type="ARBA" id="ARBA00004251"/>
    </source>
</evidence>
<protein>
    <recommendedName>
        <fullName evidence="4">non-specific serine/threonine protein kinase</fullName>
        <ecNumber evidence="4">2.7.11.1</ecNumber>
    </recommendedName>
</protein>
<evidence type="ECO:0000256" key="16">
    <source>
        <dbReference type="ARBA" id="ARBA00023170"/>
    </source>
</evidence>
<dbReference type="SMART" id="SM00220">
    <property type="entry name" value="S_TKc"/>
    <property type="match status" value="1"/>
</dbReference>
<keyword evidence="9" id="KW-0732">Signal</keyword>
<evidence type="ECO:0000256" key="19">
    <source>
        <dbReference type="ARBA" id="ARBA00048977"/>
    </source>
</evidence>
<evidence type="ECO:0000256" key="5">
    <source>
        <dbReference type="ARBA" id="ARBA00022475"/>
    </source>
</evidence>
<dbReference type="InterPro" id="IPR000719">
    <property type="entry name" value="Prot_kinase_dom"/>
</dbReference>
<keyword evidence="7" id="KW-0808">Transferase</keyword>
<comment type="subcellular location">
    <subcellularLocation>
        <location evidence="1">Cell membrane</location>
        <topology evidence="1">Single-pass type I membrane protein</topology>
    </subcellularLocation>
</comment>
<dbReference type="InterPro" id="IPR001220">
    <property type="entry name" value="Legume_lectin_dom"/>
</dbReference>
<keyword evidence="15 21" id="KW-0472">Membrane</keyword>
<dbReference type="PANTHER" id="PTHR27007">
    <property type="match status" value="1"/>
</dbReference>
<feature type="binding site" evidence="20">
    <location>
        <position position="391"/>
    </location>
    <ligand>
        <name>ATP</name>
        <dbReference type="ChEBI" id="CHEBI:30616"/>
    </ligand>
</feature>
<accession>J3MIE0</accession>
<dbReference type="SUPFAM" id="SSF56112">
    <property type="entry name" value="Protein kinase-like (PK-like)"/>
    <property type="match status" value="1"/>
</dbReference>
<evidence type="ECO:0000256" key="20">
    <source>
        <dbReference type="PROSITE-ProRule" id="PRU10141"/>
    </source>
</evidence>
<comment type="catalytic activity">
    <reaction evidence="18">
        <text>L-threonyl-[protein] + ATP = O-phospho-L-threonyl-[protein] + ADP + H(+)</text>
        <dbReference type="Rhea" id="RHEA:46608"/>
        <dbReference type="Rhea" id="RHEA-COMP:11060"/>
        <dbReference type="Rhea" id="RHEA-COMP:11605"/>
        <dbReference type="ChEBI" id="CHEBI:15378"/>
        <dbReference type="ChEBI" id="CHEBI:30013"/>
        <dbReference type="ChEBI" id="CHEBI:30616"/>
        <dbReference type="ChEBI" id="CHEBI:61977"/>
        <dbReference type="ChEBI" id="CHEBI:456216"/>
        <dbReference type="EC" id="2.7.11.1"/>
    </reaction>
    <physiologicalReaction direction="left-to-right" evidence="18">
        <dbReference type="Rhea" id="RHEA:46609"/>
    </physiologicalReaction>
</comment>
<dbReference type="GO" id="GO:1901001">
    <property type="term" value="P:negative regulation of response to salt stress"/>
    <property type="evidence" value="ECO:0007669"/>
    <property type="project" value="UniProtKB-ARBA"/>
</dbReference>
<dbReference type="PROSITE" id="PS50011">
    <property type="entry name" value="PROTEIN_KINASE_DOM"/>
    <property type="match status" value="1"/>
</dbReference>
<dbReference type="GO" id="GO:0005524">
    <property type="term" value="F:ATP binding"/>
    <property type="evidence" value="ECO:0007669"/>
    <property type="project" value="UniProtKB-UniRule"/>
</dbReference>
<keyword evidence="10" id="KW-0430">Lectin</keyword>
<sequence length="676" mass="75144">MSGLNRRCFVPELVSTIVIVILQVAIVLPSYITAATGDGQFVYNGFSNRDLIVDGAATVLPGGLLELTNGTALTKGHAFYPTPFRLRGSPGAALQSFTVCFIFGIVSAYREVATDGMAFLVAPSSNLSGANSAQHLGLFNEENNGNMSNHVFAVEMDTIQNKEFMDIDSNHVGVDINGLRSVNSSSAGYYDDITGGFRNMSLMSGEAMQIWIDYDASATRIDVAMAPFKMAKPTKPLLSTSQNLSAVLTDVAYIGFSAATGPFETRHYILGWSFSMNGTIPSFLTDQLPQLPRVSRKASQQSKVLLIIVPIATAVFVFSVSLAIFLFMRRQQKYAELREDWEIEFGPRRFSFKDLYFATEGFKNRHLLGIGGFGRVYKGFLSESKLQIAVKRVSHESRQGIREFIAEVVSMGRLRHRNIVQLLGYCRRKGELILVYDYMPNGSLDKYLHCNSNRPSLDWNQRFRIIKGVASGLLYLHGEWEQVVIHRDIKASNVLLDEEMNARLGDFGLARLYDHGTDMQTTHLVGTIGYLAPELVNTGKASPSTDVFSFGIFILEVTCGRRPIEHEMNSDKLTLANWVIDHWHKGSLLEAMDPKLQNDYDADEACLALKLGLLCSHSSPTARPSMWHVMQYLNNDLPFPELNPMDMMQNRWVDSPVTYCQSVASDGTMSGLSEGR</sequence>
<dbReference type="InterPro" id="IPR017441">
    <property type="entry name" value="Protein_kinase_ATP_BS"/>
</dbReference>
<evidence type="ECO:0000256" key="8">
    <source>
        <dbReference type="ARBA" id="ARBA00022692"/>
    </source>
</evidence>
<dbReference type="InterPro" id="IPR011009">
    <property type="entry name" value="Kinase-like_dom_sf"/>
</dbReference>
<dbReference type="Gramene" id="OB07G11720.1">
    <property type="protein sequence ID" value="OB07G11720.1"/>
    <property type="gene ID" value="OB07G11720"/>
</dbReference>
<keyword evidence="16" id="KW-0675">Receptor</keyword>
<comment type="similarity">
    <text evidence="3">In the C-terminal section; belongs to the protein kinase superfamily. Ser/Thr protein kinase family.</text>
</comment>
<evidence type="ECO:0000256" key="11">
    <source>
        <dbReference type="ARBA" id="ARBA00022741"/>
    </source>
</evidence>
<keyword evidence="13 20" id="KW-0067">ATP-binding</keyword>
<dbReference type="InterPro" id="IPR013320">
    <property type="entry name" value="ConA-like_dom_sf"/>
</dbReference>
<evidence type="ECO:0000256" key="9">
    <source>
        <dbReference type="ARBA" id="ARBA00022729"/>
    </source>
</evidence>
<evidence type="ECO:0000256" key="4">
    <source>
        <dbReference type="ARBA" id="ARBA00012513"/>
    </source>
</evidence>
<comment type="similarity">
    <text evidence="2">In the N-terminal section; belongs to the leguminous lectin family.</text>
</comment>
<dbReference type="EnsemblPlants" id="OB07G11720.1">
    <property type="protein sequence ID" value="OB07G11720.1"/>
    <property type="gene ID" value="OB07G11720"/>
</dbReference>
<name>J3MIE0_ORYBR</name>
<evidence type="ECO:0000256" key="6">
    <source>
        <dbReference type="ARBA" id="ARBA00022527"/>
    </source>
</evidence>
<evidence type="ECO:0000313" key="24">
    <source>
        <dbReference type="Proteomes" id="UP000006038"/>
    </source>
</evidence>
<dbReference type="PROSITE" id="PS00107">
    <property type="entry name" value="PROTEIN_KINASE_ATP"/>
    <property type="match status" value="1"/>
</dbReference>
<dbReference type="PROSITE" id="PS00108">
    <property type="entry name" value="PROTEIN_KINASE_ST"/>
    <property type="match status" value="1"/>
</dbReference>
<keyword evidence="17" id="KW-0325">Glycoprotein</keyword>
<dbReference type="Gene3D" id="2.60.120.200">
    <property type="match status" value="1"/>
</dbReference>
<organism evidence="23">
    <name type="scientific">Oryza brachyantha</name>
    <name type="common">malo sina</name>
    <dbReference type="NCBI Taxonomy" id="4533"/>
    <lineage>
        <taxon>Eukaryota</taxon>
        <taxon>Viridiplantae</taxon>
        <taxon>Streptophyta</taxon>
        <taxon>Embryophyta</taxon>
        <taxon>Tracheophyta</taxon>
        <taxon>Spermatophyta</taxon>
        <taxon>Magnoliopsida</taxon>
        <taxon>Liliopsida</taxon>
        <taxon>Poales</taxon>
        <taxon>Poaceae</taxon>
        <taxon>BOP clade</taxon>
        <taxon>Oryzoideae</taxon>
        <taxon>Oryzeae</taxon>
        <taxon>Oryzinae</taxon>
        <taxon>Oryza</taxon>
    </lineage>
</organism>
<dbReference type="CDD" id="cd06899">
    <property type="entry name" value="lectin_legume_LecRK_Arcelin_ConA"/>
    <property type="match status" value="1"/>
</dbReference>
<evidence type="ECO:0000256" key="3">
    <source>
        <dbReference type="ARBA" id="ARBA00010217"/>
    </source>
</evidence>
<evidence type="ECO:0000256" key="21">
    <source>
        <dbReference type="SAM" id="Phobius"/>
    </source>
</evidence>
<dbReference type="AlphaFoldDB" id="J3MIE0"/>
<dbReference type="Gene3D" id="1.10.510.10">
    <property type="entry name" value="Transferase(Phosphotransferase) domain 1"/>
    <property type="match status" value="1"/>
</dbReference>
<dbReference type="GO" id="GO:0004674">
    <property type="term" value="F:protein serine/threonine kinase activity"/>
    <property type="evidence" value="ECO:0007669"/>
    <property type="project" value="UniProtKB-KW"/>
</dbReference>
<dbReference type="SUPFAM" id="SSF49899">
    <property type="entry name" value="Concanavalin A-like lectins/glucanases"/>
    <property type="match status" value="1"/>
</dbReference>
<evidence type="ECO:0000313" key="23">
    <source>
        <dbReference type="EnsemblPlants" id="OB07G11720.1"/>
    </source>
</evidence>
<evidence type="ECO:0000256" key="12">
    <source>
        <dbReference type="ARBA" id="ARBA00022777"/>
    </source>
</evidence>
<dbReference type="eggNOG" id="ENOG502QSJ4">
    <property type="taxonomic scope" value="Eukaryota"/>
</dbReference>
<comment type="catalytic activity">
    <reaction evidence="19">
        <text>L-seryl-[protein] + ATP = O-phospho-L-seryl-[protein] + ADP + H(+)</text>
        <dbReference type="Rhea" id="RHEA:17989"/>
        <dbReference type="Rhea" id="RHEA-COMP:9863"/>
        <dbReference type="Rhea" id="RHEA-COMP:11604"/>
        <dbReference type="ChEBI" id="CHEBI:15378"/>
        <dbReference type="ChEBI" id="CHEBI:29999"/>
        <dbReference type="ChEBI" id="CHEBI:30616"/>
        <dbReference type="ChEBI" id="CHEBI:83421"/>
        <dbReference type="ChEBI" id="CHEBI:456216"/>
        <dbReference type="EC" id="2.7.11.1"/>
    </reaction>
    <physiologicalReaction direction="left-to-right" evidence="19">
        <dbReference type="Rhea" id="RHEA:17990"/>
    </physiologicalReaction>
</comment>
<evidence type="ECO:0000256" key="7">
    <source>
        <dbReference type="ARBA" id="ARBA00022679"/>
    </source>
</evidence>